<sequence length="177" mass="20078">MCVLIIKPKGVKMPDARKLQMAFKANPHGCGCASSTKFFKSLSFDTFMRKLAKVGDDENCMIHFRFATHGSIKRANCHPFKQGDVYFAHNGIIDIDRTDDRTDSETAFDEMVYPAILRYGWNSEEVKTVASNLCQYGSKIALMQNGELLMFGNFIQDADGCYYSNHRFMYCANSFAQ</sequence>
<dbReference type="Gene3D" id="3.60.20.10">
    <property type="entry name" value="Glutamine Phosphoribosylpyrophosphate, subunit 1, domain 1"/>
    <property type="match status" value="1"/>
</dbReference>
<dbReference type="PROSITE" id="PS51278">
    <property type="entry name" value="GATASE_TYPE_2"/>
    <property type="match status" value="1"/>
</dbReference>
<dbReference type="EMBL" id="PUEC01000050">
    <property type="protein sequence ID" value="PWB00214.1"/>
    <property type="molecule type" value="Genomic_DNA"/>
</dbReference>
<keyword evidence="4" id="KW-1185">Reference proteome</keyword>
<gene>
    <name evidence="3" type="ORF">C5O23_13500</name>
</gene>
<protein>
    <recommendedName>
        <fullName evidence="2">Glutamine amidotransferase type-2 domain-containing protein</fullName>
    </recommendedName>
</protein>
<reference evidence="4" key="1">
    <citation type="submission" date="2018-02" db="EMBL/GenBank/DDBJ databases">
        <authorList>
            <person name="Clavel T."/>
            <person name="Strowig T."/>
        </authorList>
    </citation>
    <scope>NUCLEOTIDE SEQUENCE [LARGE SCALE GENOMIC DNA]</scope>
    <source>
        <strain evidence="4">DSM 103720</strain>
    </source>
</reference>
<evidence type="ECO:0000256" key="1">
    <source>
        <dbReference type="ARBA" id="ARBA00022962"/>
    </source>
</evidence>
<dbReference type="GeneID" id="82527330"/>
<dbReference type="AlphaFoldDB" id="A0A2V1IHX0"/>
<keyword evidence="1" id="KW-0315">Glutamine amidotransferase</keyword>
<evidence type="ECO:0000313" key="3">
    <source>
        <dbReference type="EMBL" id="PWB00214.1"/>
    </source>
</evidence>
<dbReference type="SUPFAM" id="SSF56235">
    <property type="entry name" value="N-terminal nucleophile aminohydrolases (Ntn hydrolases)"/>
    <property type="match status" value="1"/>
</dbReference>
<proteinExistence type="predicted"/>
<evidence type="ECO:0000313" key="4">
    <source>
        <dbReference type="Proteomes" id="UP000244905"/>
    </source>
</evidence>
<dbReference type="InterPro" id="IPR017932">
    <property type="entry name" value="GATase_2_dom"/>
</dbReference>
<dbReference type="RefSeq" id="WP_107033439.1">
    <property type="nucleotide sequence ID" value="NZ_CAOLYA010000038.1"/>
</dbReference>
<dbReference type="InterPro" id="IPR026869">
    <property type="entry name" value="EgtC-like"/>
</dbReference>
<accession>A0A2V1IHX0</accession>
<organism evidence="3 4">
    <name type="scientific">Duncaniella muris</name>
    <dbReference type="NCBI Taxonomy" id="2094150"/>
    <lineage>
        <taxon>Bacteria</taxon>
        <taxon>Pseudomonadati</taxon>
        <taxon>Bacteroidota</taxon>
        <taxon>Bacteroidia</taxon>
        <taxon>Bacteroidales</taxon>
        <taxon>Muribaculaceae</taxon>
        <taxon>Duncaniella</taxon>
    </lineage>
</organism>
<dbReference type="Pfam" id="PF13230">
    <property type="entry name" value="GATase_4"/>
    <property type="match status" value="1"/>
</dbReference>
<evidence type="ECO:0000259" key="2">
    <source>
        <dbReference type="PROSITE" id="PS51278"/>
    </source>
</evidence>
<dbReference type="Proteomes" id="UP000244905">
    <property type="component" value="Unassembled WGS sequence"/>
</dbReference>
<feature type="domain" description="Glutamine amidotransferase type-2" evidence="2">
    <location>
        <begin position="1"/>
        <end position="177"/>
    </location>
</feature>
<name>A0A2V1IHX0_9BACT</name>
<comment type="caution">
    <text evidence="3">The sequence shown here is derived from an EMBL/GenBank/DDBJ whole genome shotgun (WGS) entry which is preliminary data.</text>
</comment>
<dbReference type="InterPro" id="IPR029055">
    <property type="entry name" value="Ntn_hydrolases_N"/>
</dbReference>